<protein>
    <recommendedName>
        <fullName evidence="2">UPF0173 metal-dependent hydrolase EI42_03419</fullName>
    </recommendedName>
</protein>
<evidence type="ECO:0000256" key="2">
    <source>
        <dbReference type="HAMAP-Rule" id="MF_00457"/>
    </source>
</evidence>
<dbReference type="InterPro" id="IPR050114">
    <property type="entry name" value="UPF0173_UPF0282_UlaG_hydrolase"/>
</dbReference>
<evidence type="ECO:0000256" key="1">
    <source>
        <dbReference type="ARBA" id="ARBA00022801"/>
    </source>
</evidence>
<accession>A0A326U6P5</accession>
<proteinExistence type="inferred from homology"/>
<dbReference type="PANTHER" id="PTHR43546:SF3">
    <property type="entry name" value="UPF0173 METAL-DEPENDENT HYDROLASE MJ1163"/>
    <property type="match status" value="1"/>
</dbReference>
<reference evidence="4 5" key="1">
    <citation type="submission" date="2018-06" db="EMBL/GenBank/DDBJ databases">
        <title>Genomic Encyclopedia of Archaeal and Bacterial Type Strains, Phase II (KMG-II): from individual species to whole genera.</title>
        <authorList>
            <person name="Goeker M."/>
        </authorList>
    </citation>
    <scope>NUCLEOTIDE SEQUENCE [LARGE SCALE GENOMIC DNA]</scope>
    <source>
        <strain evidence="4 5">ATCC BAA-1881</strain>
    </source>
</reference>
<dbReference type="AlphaFoldDB" id="A0A326U6P5"/>
<dbReference type="GO" id="GO:0016787">
    <property type="term" value="F:hydrolase activity"/>
    <property type="evidence" value="ECO:0007669"/>
    <property type="project" value="UniProtKB-UniRule"/>
</dbReference>
<keyword evidence="1 2" id="KW-0378">Hydrolase</keyword>
<dbReference type="SMART" id="SM00849">
    <property type="entry name" value="Lactamase_B"/>
    <property type="match status" value="1"/>
</dbReference>
<dbReference type="InterPro" id="IPR036866">
    <property type="entry name" value="RibonucZ/Hydroxyglut_hydro"/>
</dbReference>
<evidence type="ECO:0000259" key="3">
    <source>
        <dbReference type="SMART" id="SM00849"/>
    </source>
</evidence>
<dbReference type="InterPro" id="IPR001279">
    <property type="entry name" value="Metallo-B-lactamas"/>
</dbReference>
<dbReference type="HAMAP" id="MF_00457">
    <property type="entry name" value="UPF0173"/>
    <property type="match status" value="1"/>
</dbReference>
<comment type="caution">
    <text evidence="4">The sequence shown here is derived from an EMBL/GenBank/DDBJ whole genome shotgun (WGS) entry which is preliminary data.</text>
</comment>
<dbReference type="Pfam" id="PF13483">
    <property type="entry name" value="Lactamase_B_3"/>
    <property type="match status" value="1"/>
</dbReference>
<comment type="similarity">
    <text evidence="2">Belongs to the UPF0173 family.</text>
</comment>
<feature type="domain" description="Metallo-beta-lactamase" evidence="3">
    <location>
        <begin position="17"/>
        <end position="208"/>
    </location>
</feature>
<dbReference type="Gene3D" id="3.60.15.10">
    <property type="entry name" value="Ribonuclease Z/Hydroxyacylglutathione hydrolase-like"/>
    <property type="match status" value="1"/>
</dbReference>
<organism evidence="4 5">
    <name type="scientific">Thermosporothrix hazakensis</name>
    <dbReference type="NCBI Taxonomy" id="644383"/>
    <lineage>
        <taxon>Bacteria</taxon>
        <taxon>Bacillati</taxon>
        <taxon>Chloroflexota</taxon>
        <taxon>Ktedonobacteria</taxon>
        <taxon>Ktedonobacterales</taxon>
        <taxon>Thermosporotrichaceae</taxon>
        <taxon>Thermosporothrix</taxon>
    </lineage>
</organism>
<dbReference type="Proteomes" id="UP000248806">
    <property type="component" value="Unassembled WGS sequence"/>
</dbReference>
<dbReference type="InterPro" id="IPR022877">
    <property type="entry name" value="UPF0173"/>
</dbReference>
<sequence length="248" mass="27561">MTPSLHFPRGLQLQFLGHASFKLTTSSGKVILVDPWLEENPVCPEELKKQEKADIILITHGHADHLDQNLPQLLEKTGAPVVAPTEVLRYLTECRGVSKTEAMNRGGSIRLCGQKISMTLAYHHAYVWLNDEQVGYFHEAAGYVLETEEGLRLYFAGDTGVFGDMQLIGKLYRPDIVLLPIGDRFTMGPTEAAYAIELLNASYVIPFHYGTFPFLTGTVGELREATKERAGLTIREMQPGEVLTAETL</sequence>
<dbReference type="OrthoDB" id="9805728at2"/>
<gene>
    <name evidence="4" type="ORF">EI42_03419</name>
</gene>
<keyword evidence="5" id="KW-1185">Reference proteome</keyword>
<evidence type="ECO:0000313" key="5">
    <source>
        <dbReference type="Proteomes" id="UP000248806"/>
    </source>
</evidence>
<evidence type="ECO:0000313" key="4">
    <source>
        <dbReference type="EMBL" id="PZW28041.1"/>
    </source>
</evidence>
<dbReference type="PANTHER" id="PTHR43546">
    <property type="entry name" value="UPF0173 METAL-DEPENDENT HYDROLASE MJ1163-RELATED"/>
    <property type="match status" value="1"/>
</dbReference>
<dbReference type="SUPFAM" id="SSF56281">
    <property type="entry name" value="Metallo-hydrolase/oxidoreductase"/>
    <property type="match status" value="1"/>
</dbReference>
<dbReference type="NCBIfam" id="NF001911">
    <property type="entry name" value="PRK00685.1"/>
    <property type="match status" value="1"/>
</dbReference>
<name>A0A326U6P5_THEHA</name>
<dbReference type="EMBL" id="QKUF01000011">
    <property type="protein sequence ID" value="PZW28041.1"/>
    <property type="molecule type" value="Genomic_DNA"/>
</dbReference>
<dbReference type="RefSeq" id="WP_111323783.1">
    <property type="nucleotide sequence ID" value="NZ_BIFX01000003.1"/>
</dbReference>